<dbReference type="InterPro" id="IPR038987">
    <property type="entry name" value="MoeA-like"/>
</dbReference>
<comment type="catalytic activity">
    <reaction evidence="5">
        <text>adenylyl-molybdopterin + molybdate = Mo-molybdopterin + AMP + H(+)</text>
        <dbReference type="Rhea" id="RHEA:35047"/>
        <dbReference type="ChEBI" id="CHEBI:15378"/>
        <dbReference type="ChEBI" id="CHEBI:36264"/>
        <dbReference type="ChEBI" id="CHEBI:62727"/>
        <dbReference type="ChEBI" id="CHEBI:71302"/>
        <dbReference type="ChEBI" id="CHEBI:456215"/>
        <dbReference type="EC" id="2.10.1.1"/>
    </reaction>
</comment>
<evidence type="ECO:0000256" key="6">
    <source>
        <dbReference type="RuleBase" id="RU365090"/>
    </source>
</evidence>
<reference evidence="8" key="1">
    <citation type="submission" date="2013-04" db="EMBL/GenBank/DDBJ databases">
        <title>The genome sequencing project of 58 acetic acid bacteria.</title>
        <authorList>
            <person name="Okamoto-Kainuma A."/>
            <person name="Ishikawa M."/>
            <person name="Umino S."/>
            <person name="Koizumi Y."/>
            <person name="Shiwa Y."/>
            <person name="Yoshikawa H."/>
            <person name="Matsutani M."/>
            <person name="Matsushita K."/>
        </authorList>
    </citation>
    <scope>NUCLEOTIDE SEQUENCE</scope>
    <source>
        <strain evidence="8">DSM 15669</strain>
    </source>
</reference>
<evidence type="ECO:0000313" key="8">
    <source>
        <dbReference type="EMBL" id="GBQ08653.1"/>
    </source>
</evidence>
<dbReference type="Gene3D" id="2.170.190.11">
    <property type="entry name" value="Molybdopterin biosynthesis moea protein, domain 3"/>
    <property type="match status" value="1"/>
</dbReference>
<keyword evidence="9" id="KW-1185">Reference proteome</keyword>
<evidence type="ECO:0000256" key="5">
    <source>
        <dbReference type="ARBA" id="ARBA00047317"/>
    </source>
</evidence>
<dbReference type="Pfam" id="PF03453">
    <property type="entry name" value="MoeA_N"/>
    <property type="match status" value="1"/>
</dbReference>
<dbReference type="EMBL" id="BAQD01000124">
    <property type="protein sequence ID" value="GBQ08653.1"/>
    <property type="molecule type" value="Genomic_DNA"/>
</dbReference>
<dbReference type="SUPFAM" id="SSF63867">
    <property type="entry name" value="MoeA C-terminal domain-like"/>
    <property type="match status" value="1"/>
</dbReference>
<dbReference type="PANTHER" id="PTHR10192">
    <property type="entry name" value="MOLYBDOPTERIN BIOSYNTHESIS PROTEIN"/>
    <property type="match status" value="1"/>
</dbReference>
<evidence type="ECO:0000313" key="9">
    <source>
        <dbReference type="Proteomes" id="UP001062901"/>
    </source>
</evidence>
<organism evidence="8 9">
    <name type="scientific">Saccharibacter floricola DSM 15669</name>
    <dbReference type="NCBI Taxonomy" id="1123227"/>
    <lineage>
        <taxon>Bacteria</taxon>
        <taxon>Pseudomonadati</taxon>
        <taxon>Pseudomonadota</taxon>
        <taxon>Alphaproteobacteria</taxon>
        <taxon>Acetobacterales</taxon>
        <taxon>Acetobacteraceae</taxon>
        <taxon>Saccharibacter</taxon>
    </lineage>
</organism>
<dbReference type="Pfam" id="PF00994">
    <property type="entry name" value="MoCF_biosynth"/>
    <property type="match status" value="1"/>
</dbReference>
<evidence type="ECO:0000256" key="4">
    <source>
        <dbReference type="ARBA" id="ARBA00023150"/>
    </source>
</evidence>
<keyword evidence="6" id="KW-0479">Metal-binding</keyword>
<dbReference type="Proteomes" id="UP001062901">
    <property type="component" value="Unassembled WGS sequence"/>
</dbReference>
<dbReference type="InterPro" id="IPR036688">
    <property type="entry name" value="MoeA_C_domain_IV_sf"/>
</dbReference>
<keyword evidence="6" id="KW-0460">Magnesium</keyword>
<dbReference type="CDD" id="cd00887">
    <property type="entry name" value="MoeA"/>
    <property type="match status" value="1"/>
</dbReference>
<dbReference type="NCBIfam" id="TIGR00177">
    <property type="entry name" value="molyb_syn"/>
    <property type="match status" value="1"/>
</dbReference>
<dbReference type="SUPFAM" id="SSF63882">
    <property type="entry name" value="MoeA N-terminal region -like"/>
    <property type="match status" value="1"/>
</dbReference>
<dbReference type="InterPro" id="IPR005110">
    <property type="entry name" value="MoeA_linker/N"/>
</dbReference>
<evidence type="ECO:0000259" key="7">
    <source>
        <dbReference type="SMART" id="SM00852"/>
    </source>
</evidence>
<proteinExistence type="inferred from homology"/>
<dbReference type="InterPro" id="IPR036135">
    <property type="entry name" value="MoeA_linker/N_sf"/>
</dbReference>
<evidence type="ECO:0000256" key="3">
    <source>
        <dbReference type="ARBA" id="ARBA00010763"/>
    </source>
</evidence>
<sequence length="341" mass="36632">MDGIALRVGAAFPLHVLGMQRAGEPPRELPEGAFCWEVTTGSVLPIGANCIIPVEQIRRVDDQVFFMGDELPAQGAFIHPQASDRTQGDVLLCEGQKLDGPSLAVLAANGVATPLVSREPSVCVVTTGDELVEVDEPVQPWQVRRSNYYAIMGMLQLHGFSMLEHRTLKDAYDETCAVLGDIIARYDVVLLSGGVSMGAFDYVPRALEHIGVQCVFYKVLQRPGGPLWFGYGSAGQRVVGLPGNPVSAMVCMARYVLPLLDQAAKRAVGEVVSLSLTAPVPRLAQRTRFVPVQVRGGEAQPFPMPTSGDFMGLPQTGGIVELSPGEGEAFAGTRVPFYPWA</sequence>
<accession>A0ABQ0P0Y0</accession>
<evidence type="ECO:0000256" key="2">
    <source>
        <dbReference type="ARBA" id="ARBA00005046"/>
    </source>
</evidence>
<dbReference type="InterPro" id="IPR001453">
    <property type="entry name" value="MoaB/Mog_dom"/>
</dbReference>
<comment type="caution">
    <text evidence="8">The sequence shown here is derived from an EMBL/GenBank/DDBJ whole genome shotgun (WGS) entry which is preliminary data.</text>
</comment>
<dbReference type="Gene3D" id="3.40.980.10">
    <property type="entry name" value="MoaB/Mog-like domain"/>
    <property type="match status" value="1"/>
</dbReference>
<dbReference type="Gene3D" id="3.90.105.10">
    <property type="entry name" value="Molybdopterin biosynthesis moea protein, domain 2"/>
    <property type="match status" value="1"/>
</dbReference>
<dbReference type="PANTHER" id="PTHR10192:SF5">
    <property type="entry name" value="GEPHYRIN"/>
    <property type="match status" value="1"/>
</dbReference>
<keyword evidence="4 6" id="KW-0501">Molybdenum cofactor biosynthesis</keyword>
<name>A0ABQ0P0Y0_9PROT</name>
<dbReference type="EC" id="2.10.1.1" evidence="6"/>
<dbReference type="SMART" id="SM00852">
    <property type="entry name" value="MoCF_biosynth"/>
    <property type="match status" value="1"/>
</dbReference>
<dbReference type="InterPro" id="IPR005111">
    <property type="entry name" value="MoeA_C_domain_IV"/>
</dbReference>
<dbReference type="Pfam" id="PF03454">
    <property type="entry name" value="MoeA_C"/>
    <property type="match status" value="1"/>
</dbReference>
<protein>
    <recommendedName>
        <fullName evidence="6">Molybdopterin molybdenumtransferase</fullName>
        <ecNumber evidence="6">2.10.1.1</ecNumber>
    </recommendedName>
</protein>
<feature type="domain" description="MoaB/Mog" evidence="7">
    <location>
        <begin position="123"/>
        <end position="263"/>
    </location>
</feature>
<dbReference type="InterPro" id="IPR036425">
    <property type="entry name" value="MoaB/Mog-like_dom_sf"/>
</dbReference>
<comment type="function">
    <text evidence="1 6">Catalyzes the insertion of molybdate into adenylated molybdopterin with the concomitant release of AMP.</text>
</comment>
<dbReference type="SUPFAM" id="SSF53218">
    <property type="entry name" value="Molybdenum cofactor biosynthesis proteins"/>
    <property type="match status" value="1"/>
</dbReference>
<comment type="cofactor">
    <cofactor evidence="6">
        <name>Mg(2+)</name>
        <dbReference type="ChEBI" id="CHEBI:18420"/>
    </cofactor>
</comment>
<evidence type="ECO:0000256" key="1">
    <source>
        <dbReference type="ARBA" id="ARBA00002901"/>
    </source>
</evidence>
<comment type="similarity">
    <text evidence="3 6">Belongs to the MoeA family.</text>
</comment>
<dbReference type="Gene3D" id="2.40.340.10">
    <property type="entry name" value="MoeA, C-terminal, domain IV"/>
    <property type="match status" value="1"/>
</dbReference>
<keyword evidence="6" id="KW-0808">Transferase</keyword>
<comment type="pathway">
    <text evidence="2 6">Cofactor biosynthesis; molybdopterin biosynthesis.</text>
</comment>
<gene>
    <name evidence="8" type="ORF">AA15669_1857</name>
</gene>
<keyword evidence="6" id="KW-0500">Molybdenum</keyword>